<dbReference type="AlphaFoldDB" id="B7KKH7"/>
<gene>
    <name evidence="1" type="ordered locus">PCC7424_3936</name>
</gene>
<organism evidence="1 2">
    <name type="scientific">Gloeothece citriformis (strain PCC 7424)</name>
    <name type="common">Cyanothece sp. (strain PCC 7424)</name>
    <dbReference type="NCBI Taxonomy" id="65393"/>
    <lineage>
        <taxon>Bacteria</taxon>
        <taxon>Bacillati</taxon>
        <taxon>Cyanobacteriota</taxon>
        <taxon>Cyanophyceae</taxon>
        <taxon>Oscillatoriophycideae</taxon>
        <taxon>Chroococcales</taxon>
        <taxon>Aphanothecaceae</taxon>
        <taxon>Gloeothece</taxon>
        <taxon>Gloeothece citriformis</taxon>
    </lineage>
</organism>
<proteinExistence type="predicted"/>
<dbReference type="eggNOG" id="ENOG5030HIT">
    <property type="taxonomic scope" value="Bacteria"/>
</dbReference>
<protein>
    <submittedName>
        <fullName evidence="1">Uncharacterized protein</fullName>
    </submittedName>
</protein>
<dbReference type="Proteomes" id="UP000002384">
    <property type="component" value="Chromosome"/>
</dbReference>
<dbReference type="OrthoDB" id="9943181at2"/>
<dbReference type="RefSeq" id="WP_015955895.1">
    <property type="nucleotide sequence ID" value="NC_011729.1"/>
</dbReference>
<dbReference type="KEGG" id="cyc:PCC7424_3936"/>
<dbReference type="HOGENOM" id="CLU_210198_0_0_3"/>
<accession>B7KKH7</accession>
<sequence length="55" mass="6483">MKKLLCYQELLIHLEHYSRLLRSKQIKLKAKRLIRCHIGKLTGTIARKLVTLRVG</sequence>
<evidence type="ECO:0000313" key="2">
    <source>
        <dbReference type="Proteomes" id="UP000002384"/>
    </source>
</evidence>
<keyword evidence="2" id="KW-1185">Reference proteome</keyword>
<reference evidence="2" key="1">
    <citation type="journal article" date="2011" name="MBio">
        <title>Novel metabolic attributes of the genus Cyanothece, comprising a group of unicellular nitrogen-fixing Cyanobacteria.</title>
        <authorList>
            <person name="Bandyopadhyay A."/>
            <person name="Elvitigala T."/>
            <person name="Welsh E."/>
            <person name="Stockel J."/>
            <person name="Liberton M."/>
            <person name="Min H."/>
            <person name="Sherman L.A."/>
            <person name="Pakrasi H.B."/>
        </authorList>
    </citation>
    <scope>NUCLEOTIDE SEQUENCE [LARGE SCALE GENOMIC DNA]</scope>
    <source>
        <strain evidence="2">PCC 7424</strain>
    </source>
</reference>
<evidence type="ECO:0000313" key="1">
    <source>
        <dbReference type="EMBL" id="ACK72310.1"/>
    </source>
</evidence>
<name>B7KKH7_GLOC7</name>
<dbReference type="EMBL" id="CP001291">
    <property type="protein sequence ID" value="ACK72310.1"/>
    <property type="molecule type" value="Genomic_DNA"/>
</dbReference>